<feature type="chain" id="PRO_5046018903" description="Fe/B12 periplasmic-binding domain-containing protein" evidence="5">
    <location>
        <begin position="24"/>
        <end position="330"/>
    </location>
</feature>
<sequence length="330" mass="32889">MNRVIRAAAPAALLLTVLLTACGAVPAPEEDVPDPGPGFPVTVPHALGVAEIPAPPARVVALSVADADAALAAGITPVAVVTPFYAPDGDLPWLAGRLGPDVTRIPGAPDFTIDTEAVAAARPDLVLGTGAALTPQAHDALTRIGAPVLAHLADPVTDRWEDRTAAVGAALGRPGEAAAAVAGTTGAITALRDRYPGLDGRTFSFSVIQSPSALGTLVAADDVLSVVLGELGMRLPDTLAARPGSAPGTGIVALGPEQLTDLAADLVIVVAPDPAAADALLADPRAATLAPGGQLHTMDLVTATALRTPSVLSLRWGLEQLDAPLAAVAG</sequence>
<dbReference type="InterPro" id="IPR051313">
    <property type="entry name" value="Bact_iron-sidero_bind"/>
</dbReference>
<evidence type="ECO:0000313" key="7">
    <source>
        <dbReference type="EMBL" id="GAA1396099.1"/>
    </source>
</evidence>
<comment type="subcellular location">
    <subcellularLocation>
        <location evidence="1">Cell envelope</location>
    </subcellularLocation>
</comment>
<feature type="domain" description="Fe/B12 periplasmic-binding" evidence="6">
    <location>
        <begin position="58"/>
        <end position="329"/>
    </location>
</feature>
<comment type="similarity">
    <text evidence="2">Belongs to the bacterial solute-binding protein 8 family.</text>
</comment>
<name>A0ABN1Y2E0_9PSEU</name>
<accession>A0ABN1Y2E0</accession>
<dbReference type="Proteomes" id="UP001501414">
    <property type="component" value="Unassembled WGS sequence"/>
</dbReference>
<dbReference type="PANTHER" id="PTHR30532:SF24">
    <property type="entry name" value="FERRIC ENTEROBACTIN-BINDING PERIPLASMIC PROTEIN FEPB"/>
    <property type="match status" value="1"/>
</dbReference>
<organism evidence="7 8">
    <name type="scientific">Pseudonocardia kongjuensis</name>
    <dbReference type="NCBI Taxonomy" id="102227"/>
    <lineage>
        <taxon>Bacteria</taxon>
        <taxon>Bacillati</taxon>
        <taxon>Actinomycetota</taxon>
        <taxon>Actinomycetes</taxon>
        <taxon>Pseudonocardiales</taxon>
        <taxon>Pseudonocardiaceae</taxon>
        <taxon>Pseudonocardia</taxon>
    </lineage>
</organism>
<evidence type="ECO:0000256" key="2">
    <source>
        <dbReference type="ARBA" id="ARBA00008814"/>
    </source>
</evidence>
<dbReference type="RefSeq" id="WP_344026077.1">
    <property type="nucleotide sequence ID" value="NZ_BAAAJK010000033.1"/>
</dbReference>
<keyword evidence="8" id="KW-1185">Reference proteome</keyword>
<evidence type="ECO:0000259" key="6">
    <source>
        <dbReference type="PROSITE" id="PS50983"/>
    </source>
</evidence>
<reference evidence="7 8" key="1">
    <citation type="journal article" date="2019" name="Int. J. Syst. Evol. Microbiol.">
        <title>The Global Catalogue of Microorganisms (GCM) 10K type strain sequencing project: providing services to taxonomists for standard genome sequencing and annotation.</title>
        <authorList>
            <consortium name="The Broad Institute Genomics Platform"/>
            <consortium name="The Broad Institute Genome Sequencing Center for Infectious Disease"/>
            <person name="Wu L."/>
            <person name="Ma J."/>
        </authorList>
    </citation>
    <scope>NUCLEOTIDE SEQUENCE [LARGE SCALE GENOMIC DNA]</scope>
    <source>
        <strain evidence="7 8">JCM 11896</strain>
    </source>
</reference>
<protein>
    <recommendedName>
        <fullName evidence="6">Fe/B12 periplasmic-binding domain-containing protein</fullName>
    </recommendedName>
</protein>
<feature type="signal peptide" evidence="5">
    <location>
        <begin position="1"/>
        <end position="23"/>
    </location>
</feature>
<dbReference type="PANTHER" id="PTHR30532">
    <property type="entry name" value="IRON III DICITRATE-BINDING PERIPLASMIC PROTEIN"/>
    <property type="match status" value="1"/>
</dbReference>
<dbReference type="EMBL" id="BAAAJK010000033">
    <property type="protein sequence ID" value="GAA1396099.1"/>
    <property type="molecule type" value="Genomic_DNA"/>
</dbReference>
<dbReference type="InterPro" id="IPR002491">
    <property type="entry name" value="ABC_transptr_periplasmic_BD"/>
</dbReference>
<evidence type="ECO:0000313" key="8">
    <source>
        <dbReference type="Proteomes" id="UP001501414"/>
    </source>
</evidence>
<keyword evidence="3" id="KW-0813">Transport</keyword>
<dbReference type="Gene3D" id="3.40.50.1980">
    <property type="entry name" value="Nitrogenase molybdenum iron protein domain"/>
    <property type="match status" value="2"/>
</dbReference>
<evidence type="ECO:0000256" key="5">
    <source>
        <dbReference type="SAM" id="SignalP"/>
    </source>
</evidence>
<dbReference type="Pfam" id="PF01497">
    <property type="entry name" value="Peripla_BP_2"/>
    <property type="match status" value="1"/>
</dbReference>
<evidence type="ECO:0000256" key="4">
    <source>
        <dbReference type="ARBA" id="ARBA00022729"/>
    </source>
</evidence>
<dbReference type="SUPFAM" id="SSF53807">
    <property type="entry name" value="Helical backbone' metal receptor"/>
    <property type="match status" value="1"/>
</dbReference>
<evidence type="ECO:0000256" key="1">
    <source>
        <dbReference type="ARBA" id="ARBA00004196"/>
    </source>
</evidence>
<gene>
    <name evidence="7" type="ORF">GCM10009613_46780</name>
</gene>
<dbReference type="PROSITE" id="PS51257">
    <property type="entry name" value="PROKAR_LIPOPROTEIN"/>
    <property type="match status" value="1"/>
</dbReference>
<evidence type="ECO:0000256" key="3">
    <source>
        <dbReference type="ARBA" id="ARBA00022448"/>
    </source>
</evidence>
<dbReference type="PROSITE" id="PS50983">
    <property type="entry name" value="FE_B12_PBP"/>
    <property type="match status" value="1"/>
</dbReference>
<proteinExistence type="inferred from homology"/>
<keyword evidence="4 5" id="KW-0732">Signal</keyword>
<comment type="caution">
    <text evidence="7">The sequence shown here is derived from an EMBL/GenBank/DDBJ whole genome shotgun (WGS) entry which is preliminary data.</text>
</comment>